<dbReference type="AlphaFoldDB" id="V9HDL6"/>
<evidence type="ECO:0000256" key="1">
    <source>
        <dbReference type="ARBA" id="ARBA00004442"/>
    </source>
</evidence>
<dbReference type="SUPFAM" id="SSF56925">
    <property type="entry name" value="OMPA-like"/>
    <property type="match status" value="1"/>
</dbReference>
<accession>V9HDL6</accession>
<dbReference type="OrthoDB" id="6655967at2"/>
<comment type="caution">
    <text evidence="3">The sequence shown here is derived from an EMBL/GenBank/DDBJ whole genome shotgun (WGS) entry which is preliminary data.</text>
</comment>
<evidence type="ECO:0000256" key="2">
    <source>
        <dbReference type="SAM" id="SignalP"/>
    </source>
</evidence>
<dbReference type="eggNOG" id="ENOG5033PTU">
    <property type="taxonomic scope" value="Bacteria"/>
</dbReference>
<keyword evidence="4" id="KW-1185">Reference proteome</keyword>
<dbReference type="RefSeq" id="WP_002641637.1">
    <property type="nucleotide sequence ID" value="NZ_CP019448.1"/>
</dbReference>
<dbReference type="KEGG" id="smur:BWP33_08995"/>
<name>V9HDL6_9NEIS</name>
<reference evidence="3 4" key="1">
    <citation type="submission" date="2010-03" db="EMBL/GenBank/DDBJ databases">
        <authorList>
            <consortium name="The Broad Institute Genome Sequencing Platform"/>
            <person name="Ward D."/>
            <person name="Earl A."/>
            <person name="Feldgarden M."/>
            <person name="Gevers D."/>
            <person name="Young S."/>
            <person name="Zeng Q."/>
            <person name="Koehrsen M."/>
            <person name="Alvarado L."/>
            <person name="Berlin A.M."/>
            <person name="Borenstein D."/>
            <person name="Chapman S.B."/>
            <person name="Chen Z."/>
            <person name="Engels R."/>
            <person name="Freedman E."/>
            <person name="Gellesch M."/>
            <person name="Goldberg J."/>
            <person name="Griggs A."/>
            <person name="Gujja S."/>
            <person name="Heilman E.R."/>
            <person name="Heiman D.I."/>
            <person name="Hepburn T.A."/>
            <person name="Howarth C."/>
            <person name="Jen D."/>
            <person name="Larson L."/>
            <person name="Mehta T."/>
            <person name="Park D."/>
            <person name="Pearson M."/>
            <person name="Richards J."/>
            <person name="Roberts A."/>
            <person name="Saif S."/>
            <person name="Shea T.D."/>
            <person name="Shenoy N."/>
            <person name="Sisk P."/>
            <person name="Stolte C."/>
            <person name="Sykes S.N."/>
            <person name="Walk T."/>
            <person name="White J."/>
            <person name="Yandava C."/>
            <person name="Izard J."/>
            <person name="Baranova O.V."/>
            <person name="Blanton J.M."/>
            <person name="Tanner A.C."/>
            <person name="Dewhirst F."/>
            <person name="Haas B."/>
            <person name="Nusbaum C."/>
            <person name="Birren B."/>
        </authorList>
    </citation>
    <scope>NUCLEOTIDE SEQUENCE [LARGE SCALE GENOMIC DNA]</scope>
    <source>
        <strain evidence="3 4">ATCC 29453</strain>
    </source>
</reference>
<keyword evidence="2" id="KW-0732">Signal</keyword>
<evidence type="ECO:0008006" key="5">
    <source>
        <dbReference type="Google" id="ProtNLM"/>
    </source>
</evidence>
<evidence type="ECO:0000313" key="4">
    <source>
        <dbReference type="Proteomes" id="UP000017813"/>
    </source>
</evidence>
<dbReference type="HOGENOM" id="CLU_791858_0_0_4"/>
<dbReference type="STRING" id="641147.HMPREF9021_00863"/>
<protein>
    <recommendedName>
        <fullName evidence="5">Outer membrane protein beta-barrel domain-containing protein</fullName>
    </recommendedName>
</protein>
<evidence type="ECO:0000313" key="3">
    <source>
        <dbReference type="EMBL" id="EFG31587.1"/>
    </source>
</evidence>
<dbReference type="Gene3D" id="2.40.160.20">
    <property type="match status" value="1"/>
</dbReference>
<feature type="chain" id="PRO_5030178948" description="Outer membrane protein beta-barrel domain-containing protein" evidence="2">
    <location>
        <begin position="25"/>
        <end position="348"/>
    </location>
</feature>
<dbReference type="GO" id="GO:0009279">
    <property type="term" value="C:cell outer membrane"/>
    <property type="evidence" value="ECO:0007669"/>
    <property type="project" value="UniProtKB-SubCell"/>
</dbReference>
<dbReference type="InterPro" id="IPR011250">
    <property type="entry name" value="OMP/PagP_B-barrel"/>
</dbReference>
<reference evidence="3 4" key="2">
    <citation type="submission" date="2011-10" db="EMBL/GenBank/DDBJ databases">
        <title>The Genome Sequence of Simonsiella muelleri ATCC 29453.</title>
        <authorList>
            <consortium name="The Broad Institute Genome Sequencing Platform"/>
            <consortium name="The Broad Institute Genome Sequencing Center for Infectious Disease"/>
            <person name="Earl A."/>
            <person name="Ward D."/>
            <person name="Feldgarden M."/>
            <person name="Gevers D."/>
            <person name="Izard J."/>
            <person name="Baranova O.V."/>
            <person name="Blanton J.M."/>
            <person name="Tanner A.C."/>
            <person name="Dewhirst F."/>
            <person name="Young S.K."/>
            <person name="Zeng Q."/>
            <person name="Gargeya S."/>
            <person name="Fitzgerald M."/>
            <person name="Haas B."/>
            <person name="Abouelleil A."/>
            <person name="Alvarado L."/>
            <person name="Arachchi H.M."/>
            <person name="Berlin A."/>
            <person name="Brown A."/>
            <person name="Chapman S.B."/>
            <person name="Chen Z."/>
            <person name="Dunbar C."/>
            <person name="Freedman E."/>
            <person name="Gearin G."/>
            <person name="Goldberg J."/>
            <person name="Griggs A."/>
            <person name="Gujja S."/>
            <person name="Heiman D."/>
            <person name="Howarth C."/>
            <person name="Larson L."/>
            <person name="Lui A."/>
            <person name="MacDonald P.J.P."/>
            <person name="Montmayeur A."/>
            <person name="Murphy C."/>
            <person name="Neiman D."/>
            <person name="Pearson M."/>
            <person name="Priest M."/>
            <person name="Roberts A."/>
            <person name="Saif S."/>
            <person name="Shea T."/>
            <person name="Shenoy N."/>
            <person name="Sisk P."/>
            <person name="Stolte C."/>
            <person name="Sykes S."/>
            <person name="Wortman J."/>
            <person name="Nusbaum C."/>
            <person name="Birren B."/>
        </authorList>
    </citation>
    <scope>NUCLEOTIDE SEQUENCE [LARGE SCALE GENOMIC DNA]</scope>
    <source>
        <strain evidence="3 4">ATCC 29453</strain>
    </source>
</reference>
<feature type="signal peptide" evidence="2">
    <location>
        <begin position="1"/>
        <end position="24"/>
    </location>
</feature>
<proteinExistence type="predicted"/>
<comment type="subcellular location">
    <subcellularLocation>
        <location evidence="1">Cell outer membrane</location>
    </subcellularLocation>
</comment>
<organism evidence="3 4">
    <name type="scientific">Simonsiella muelleri ATCC 29453</name>
    <dbReference type="NCBI Taxonomy" id="641147"/>
    <lineage>
        <taxon>Bacteria</taxon>
        <taxon>Pseudomonadati</taxon>
        <taxon>Pseudomonadota</taxon>
        <taxon>Betaproteobacteria</taxon>
        <taxon>Neisseriales</taxon>
        <taxon>Neisseriaceae</taxon>
        <taxon>Simonsiella</taxon>
    </lineage>
</organism>
<sequence>MNIKRILSIFTILAASFTTNIAKADATYDAHGNVGYDTAAECDAAVQSGSAKFYQPFTHKKPLLRAGEKSVQTATLKDLGSQYAKGACDVGVGKRAGRDGVSTVLQGKFIPFSPDMPVNVYTDASGNAVRVTMGQCDNWFSTSAPRPVTLVQQHTQQPIANETVATTAEPTAPIPMATAALITPYVFGTIGMHTEHMDANGKQPAFYNRGIYNDSSRTVTGQVGVGLQFNPYVGGEVYFEGGKNKKYTSTTGTEQKVNRRVLGSRLILGTNADAKVRIFTKVGVAAVHQDDFHPQWVWGLGSSYKITDKTSIRVDYDHNIKRSPHVYYDNMRFSKSHYFGLGLQHHFK</sequence>
<dbReference type="Proteomes" id="UP000017813">
    <property type="component" value="Unassembled WGS sequence"/>
</dbReference>
<gene>
    <name evidence="3" type="ORF">HMPREF9021_00863</name>
</gene>
<dbReference type="EMBL" id="ADCY02000019">
    <property type="protein sequence ID" value="EFG31587.1"/>
    <property type="molecule type" value="Genomic_DNA"/>
</dbReference>